<keyword evidence="2" id="KW-0805">Transcription regulation</keyword>
<dbReference type="Gene3D" id="1.10.10.60">
    <property type="entry name" value="Homeodomain-like"/>
    <property type="match status" value="2"/>
</dbReference>
<feature type="DNA-binding region" description="H-T-H motif" evidence="5">
    <location>
        <begin position="238"/>
        <end position="257"/>
    </location>
</feature>
<dbReference type="Pfam" id="PF00440">
    <property type="entry name" value="TetR_N"/>
    <property type="match status" value="2"/>
</dbReference>
<dbReference type="PROSITE" id="PS50977">
    <property type="entry name" value="HTH_TETR_2"/>
    <property type="match status" value="2"/>
</dbReference>
<evidence type="ECO:0000259" key="7">
    <source>
        <dbReference type="PROSITE" id="PS50977"/>
    </source>
</evidence>
<keyword evidence="4" id="KW-0804">Transcription</keyword>
<dbReference type="InterPro" id="IPR009057">
    <property type="entry name" value="Homeodomain-like_sf"/>
</dbReference>
<dbReference type="SUPFAM" id="SSF48498">
    <property type="entry name" value="Tetracyclin repressor-like, C-terminal domain"/>
    <property type="match status" value="2"/>
</dbReference>
<dbReference type="Proteomes" id="UP000510888">
    <property type="component" value="Plasmid PPGU16_p2"/>
</dbReference>
<dbReference type="InterPro" id="IPR001647">
    <property type="entry name" value="HTH_TetR"/>
</dbReference>
<protein>
    <recommendedName>
        <fullName evidence="7">HTH tetR-type domain-containing protein</fullName>
    </recommendedName>
</protein>
<feature type="DNA-binding region" description="H-T-H motif" evidence="5">
    <location>
        <begin position="18"/>
        <end position="37"/>
    </location>
</feature>
<keyword evidence="8" id="KW-0614">Plasmid</keyword>
<evidence type="ECO:0000313" key="8">
    <source>
        <dbReference type="EMBL" id="BCF95057.1"/>
    </source>
</evidence>
<dbReference type="SUPFAM" id="SSF46689">
    <property type="entry name" value="Homeodomain-like"/>
    <property type="match status" value="2"/>
</dbReference>
<sequence length="412" mass="44829">MLDRAIDVFWRYGYEGTTITELSATMGLSAPSIYSAFGNKRGLFDAVLDRYTERQSERGAWILSAPTAKEVAERMLYRAADELAKPDQPAGCLLIQAGLSASPENAHVPKELALRRRAAELALRDRFRQAKVAHDLPADADPTVLASYVIAVIGGLSVQAAGGASRRELRKIVEQAMSCWHLQAGALAKASFDGTHTSIEPPAAKPSNGRGRRREFDTDRALRDALRVFWLKGYEGASLSDLTDATGITRPSLYAAFGNKDALFVQVLDLYEREELAYVRDALQAPTAREVIKRYLMGVLKAQTTVDGPRGCLGVMTSMQCSDEARSVREIVKQRHALGHAALIERFALAKASGELLPSVEPEGLARLLEAIGQGLVLQASEGATEPELRALVTTALSALPLTLHALHRDRE</sequence>
<keyword evidence="1" id="KW-0678">Repressor</keyword>
<reference evidence="8 9" key="1">
    <citation type="journal article" date="2020" name="Genes (Basel)">
        <title>Genomic Comparison of Insect Gut Symbionts from Divergent Burkholderia Subclades.</title>
        <authorList>
            <person name="Takeshita K."/>
            <person name="Kikuchi Y."/>
        </authorList>
    </citation>
    <scope>NUCLEOTIDE SEQUENCE [LARGE SCALE GENOMIC DNA]</scope>
    <source>
        <strain evidence="8 9">PGU16</strain>
        <plasmid evidence="8 9">PPGU16_p2</plasmid>
    </source>
</reference>
<dbReference type="EMBL" id="AP023177">
    <property type="protein sequence ID" value="BCF95057.1"/>
    <property type="molecule type" value="Genomic_DNA"/>
</dbReference>
<dbReference type="InterPro" id="IPR023772">
    <property type="entry name" value="DNA-bd_HTH_TetR-type_CS"/>
</dbReference>
<evidence type="ECO:0000256" key="5">
    <source>
        <dbReference type="PROSITE-ProRule" id="PRU00335"/>
    </source>
</evidence>
<dbReference type="AlphaFoldDB" id="A0A7I8C1W1"/>
<gene>
    <name evidence="8" type="ORF">PPGU16_81240</name>
</gene>
<proteinExistence type="predicted"/>
<feature type="domain" description="HTH tetR-type" evidence="7">
    <location>
        <begin position="1"/>
        <end position="55"/>
    </location>
</feature>
<dbReference type="Gene3D" id="1.10.357.10">
    <property type="entry name" value="Tetracycline Repressor, domain 2"/>
    <property type="match status" value="2"/>
</dbReference>
<evidence type="ECO:0000256" key="4">
    <source>
        <dbReference type="ARBA" id="ARBA00023163"/>
    </source>
</evidence>
<keyword evidence="9" id="KW-1185">Reference proteome</keyword>
<dbReference type="GO" id="GO:0003677">
    <property type="term" value="F:DNA binding"/>
    <property type="evidence" value="ECO:0007669"/>
    <property type="project" value="UniProtKB-UniRule"/>
</dbReference>
<dbReference type="PANTHER" id="PTHR47506">
    <property type="entry name" value="TRANSCRIPTIONAL REGULATORY PROTEIN"/>
    <property type="match status" value="1"/>
</dbReference>
<feature type="region of interest" description="Disordered" evidence="6">
    <location>
        <begin position="195"/>
        <end position="216"/>
    </location>
</feature>
<evidence type="ECO:0000256" key="2">
    <source>
        <dbReference type="ARBA" id="ARBA00023015"/>
    </source>
</evidence>
<evidence type="ECO:0000256" key="1">
    <source>
        <dbReference type="ARBA" id="ARBA00022491"/>
    </source>
</evidence>
<accession>A0A7I8C1W1</accession>
<organism evidence="8 9">
    <name type="scientific">Paraburkholderia largidicola</name>
    <dbReference type="NCBI Taxonomy" id="3014751"/>
    <lineage>
        <taxon>Bacteria</taxon>
        <taxon>Pseudomonadati</taxon>
        <taxon>Pseudomonadota</taxon>
        <taxon>Betaproteobacteria</taxon>
        <taxon>Burkholderiales</taxon>
        <taxon>Burkholderiaceae</taxon>
        <taxon>Paraburkholderia</taxon>
    </lineage>
</organism>
<feature type="domain" description="HTH tetR-type" evidence="7">
    <location>
        <begin position="215"/>
        <end position="275"/>
    </location>
</feature>
<dbReference type="InterPro" id="IPR036271">
    <property type="entry name" value="Tet_transcr_reg_TetR-rel_C_sf"/>
</dbReference>
<evidence type="ECO:0000256" key="3">
    <source>
        <dbReference type="ARBA" id="ARBA00023125"/>
    </source>
</evidence>
<dbReference type="PANTHER" id="PTHR47506:SF1">
    <property type="entry name" value="HTH-TYPE TRANSCRIPTIONAL REGULATOR YJDC"/>
    <property type="match status" value="1"/>
</dbReference>
<dbReference type="PROSITE" id="PS01081">
    <property type="entry name" value="HTH_TETR_1"/>
    <property type="match status" value="2"/>
</dbReference>
<dbReference type="KEGG" id="plad:PPGU16_81240"/>
<name>A0A7I8C1W1_9BURK</name>
<evidence type="ECO:0000313" key="9">
    <source>
        <dbReference type="Proteomes" id="UP000510888"/>
    </source>
</evidence>
<keyword evidence="3 5" id="KW-0238">DNA-binding</keyword>
<evidence type="ECO:0000256" key="6">
    <source>
        <dbReference type="SAM" id="MobiDB-lite"/>
    </source>
</evidence>
<geneLocation type="plasmid" evidence="8 9">
    <name>PPGU16_p2</name>
</geneLocation>